<dbReference type="SUPFAM" id="SSF55961">
    <property type="entry name" value="Bet v1-like"/>
    <property type="match status" value="2"/>
</dbReference>
<dbReference type="Gene3D" id="3.30.530.20">
    <property type="match status" value="1"/>
</dbReference>
<evidence type="ECO:0000313" key="1">
    <source>
        <dbReference type="EMBL" id="GMH82652.1"/>
    </source>
</evidence>
<gene>
    <name evidence="1" type="ORF">TrST_g12211</name>
</gene>
<dbReference type="InterPro" id="IPR023393">
    <property type="entry name" value="START-like_dom_sf"/>
</dbReference>
<evidence type="ECO:0000313" key="2">
    <source>
        <dbReference type="Proteomes" id="UP001165085"/>
    </source>
</evidence>
<reference evidence="2" key="1">
    <citation type="journal article" date="2023" name="Commun. Biol.">
        <title>Genome analysis of Parmales, the sister group of diatoms, reveals the evolutionary specialization of diatoms from phago-mixotrophs to photoautotrophs.</title>
        <authorList>
            <person name="Ban H."/>
            <person name="Sato S."/>
            <person name="Yoshikawa S."/>
            <person name="Yamada K."/>
            <person name="Nakamura Y."/>
            <person name="Ichinomiya M."/>
            <person name="Sato N."/>
            <person name="Blanc-Mathieu R."/>
            <person name="Endo H."/>
            <person name="Kuwata A."/>
            <person name="Ogata H."/>
        </authorList>
    </citation>
    <scope>NUCLEOTIDE SEQUENCE [LARGE SCALE GENOMIC DNA]</scope>
    <source>
        <strain evidence="2">NIES 3701</strain>
    </source>
</reference>
<dbReference type="Proteomes" id="UP001165085">
    <property type="component" value="Unassembled WGS sequence"/>
</dbReference>
<dbReference type="EMBL" id="BRXY01000271">
    <property type="protein sequence ID" value="GMH82652.1"/>
    <property type="molecule type" value="Genomic_DNA"/>
</dbReference>
<keyword evidence="2" id="KW-1185">Reference proteome</keyword>
<dbReference type="OrthoDB" id="224489at2759"/>
<proteinExistence type="predicted"/>
<sequence length="375" mass="42359">MAEECRLKAKRIAGTVNDSVEKFLYKPEGGGAVWGRTLGVMDTSVDEMFAELWLLDTFSKTLENSNSTIRKVWNSLDGTRGLQYARAIKLPGGFKDRLFDIWLTWDLLIGDDGRKTYIIAFAPIEKYAGTRNKVSGAAKKIRADSTGVHIVRELTGNTCEWTRAQQVDLKFKVMPSGVLDFLAKQHLGWADDMQEKFRRNGKVVDREAIEYLAKVMRANRGLPLLPDQQSTFDVCMELQADALTEEGWKALEAPRYPDVKMKVKYFAPNRGERSIATGKAIGVIDCTAEEAAAWAFDFCSNERCRISKSVGNPARLELKNKARLNERSYATVKSMPFFLDNREMVSRQIWKTEEGKVWIASTPIEDVVDYGAKLK</sequence>
<name>A0A9W7EL71_9STRA</name>
<organism evidence="1 2">
    <name type="scientific">Triparma strigata</name>
    <dbReference type="NCBI Taxonomy" id="1606541"/>
    <lineage>
        <taxon>Eukaryota</taxon>
        <taxon>Sar</taxon>
        <taxon>Stramenopiles</taxon>
        <taxon>Ochrophyta</taxon>
        <taxon>Bolidophyceae</taxon>
        <taxon>Parmales</taxon>
        <taxon>Triparmaceae</taxon>
        <taxon>Triparma</taxon>
    </lineage>
</organism>
<protein>
    <submittedName>
        <fullName evidence="1">Uncharacterized protein</fullName>
    </submittedName>
</protein>
<accession>A0A9W7EL71</accession>
<dbReference type="AlphaFoldDB" id="A0A9W7EL71"/>
<comment type="caution">
    <text evidence="1">The sequence shown here is derived from an EMBL/GenBank/DDBJ whole genome shotgun (WGS) entry which is preliminary data.</text>
</comment>